<dbReference type="Gene3D" id="2.170.130.10">
    <property type="entry name" value="TonB-dependent receptor, plug domain"/>
    <property type="match status" value="1"/>
</dbReference>
<evidence type="ECO:0000256" key="3">
    <source>
        <dbReference type="ARBA" id="ARBA00022452"/>
    </source>
</evidence>
<keyword evidence="16" id="KW-1185">Reference proteome</keyword>
<dbReference type="Gene3D" id="2.40.170.20">
    <property type="entry name" value="TonB-dependent receptor, beta-barrel domain"/>
    <property type="match status" value="1"/>
</dbReference>
<evidence type="ECO:0000256" key="12">
    <source>
        <dbReference type="RuleBase" id="RU003357"/>
    </source>
</evidence>
<dbReference type="Pfam" id="PF07715">
    <property type="entry name" value="Plug"/>
    <property type="match status" value="1"/>
</dbReference>
<dbReference type="PANTHER" id="PTHR32552">
    <property type="entry name" value="FERRICHROME IRON RECEPTOR-RELATED"/>
    <property type="match status" value="1"/>
</dbReference>
<comment type="subcellular location">
    <subcellularLocation>
        <location evidence="1 11">Cell outer membrane</location>
        <topology evidence="1 11">Multi-pass membrane protein</topology>
    </subcellularLocation>
</comment>
<keyword evidence="4" id="KW-0410">Iron transport</keyword>
<keyword evidence="3 11" id="KW-1134">Transmembrane beta strand</keyword>
<dbReference type="PROSITE" id="PS52016">
    <property type="entry name" value="TONB_DEPENDENT_REC_3"/>
    <property type="match status" value="1"/>
</dbReference>
<feature type="domain" description="TonB-dependent receptor-like beta-barrel" evidence="13">
    <location>
        <begin position="226"/>
        <end position="649"/>
    </location>
</feature>
<evidence type="ECO:0000256" key="6">
    <source>
        <dbReference type="ARBA" id="ARBA00023004"/>
    </source>
</evidence>
<keyword evidence="5 11" id="KW-0812">Transmembrane</keyword>
<evidence type="ECO:0000256" key="5">
    <source>
        <dbReference type="ARBA" id="ARBA00022692"/>
    </source>
</evidence>
<evidence type="ECO:0000256" key="2">
    <source>
        <dbReference type="ARBA" id="ARBA00022448"/>
    </source>
</evidence>
<keyword evidence="9 11" id="KW-0472">Membrane</keyword>
<dbReference type="InterPro" id="IPR012910">
    <property type="entry name" value="Plug_dom"/>
</dbReference>
<dbReference type="InterPro" id="IPR037066">
    <property type="entry name" value="Plug_dom_sf"/>
</dbReference>
<evidence type="ECO:0000256" key="1">
    <source>
        <dbReference type="ARBA" id="ARBA00004571"/>
    </source>
</evidence>
<evidence type="ECO:0000256" key="8">
    <source>
        <dbReference type="ARBA" id="ARBA00023077"/>
    </source>
</evidence>
<accession>A0ABV2TUI3</accession>
<dbReference type="RefSeq" id="WP_354617373.1">
    <property type="nucleotide sequence ID" value="NZ_JBEWYP010000002.1"/>
</dbReference>
<dbReference type="Proteomes" id="UP001549773">
    <property type="component" value="Unassembled WGS sequence"/>
</dbReference>
<evidence type="ECO:0000256" key="7">
    <source>
        <dbReference type="ARBA" id="ARBA00023065"/>
    </source>
</evidence>
<dbReference type="InterPro" id="IPR000531">
    <property type="entry name" value="Beta-barrel_TonB"/>
</dbReference>
<organism evidence="15 16">
    <name type="scientific">Sediminicola luteus</name>
    <dbReference type="NCBI Taxonomy" id="319238"/>
    <lineage>
        <taxon>Bacteria</taxon>
        <taxon>Pseudomonadati</taxon>
        <taxon>Bacteroidota</taxon>
        <taxon>Flavobacteriia</taxon>
        <taxon>Flavobacteriales</taxon>
        <taxon>Flavobacteriaceae</taxon>
        <taxon>Sediminicola</taxon>
    </lineage>
</organism>
<dbReference type="InterPro" id="IPR039426">
    <property type="entry name" value="TonB-dep_rcpt-like"/>
</dbReference>
<evidence type="ECO:0000256" key="11">
    <source>
        <dbReference type="PROSITE-ProRule" id="PRU01360"/>
    </source>
</evidence>
<dbReference type="Pfam" id="PF00593">
    <property type="entry name" value="TonB_dep_Rec_b-barrel"/>
    <property type="match status" value="1"/>
</dbReference>
<dbReference type="PANTHER" id="PTHR32552:SF81">
    <property type="entry name" value="TONB-DEPENDENT OUTER MEMBRANE RECEPTOR"/>
    <property type="match status" value="1"/>
</dbReference>
<keyword evidence="8 12" id="KW-0798">TonB box</keyword>
<dbReference type="InterPro" id="IPR036942">
    <property type="entry name" value="Beta-barrel_TonB_sf"/>
</dbReference>
<keyword evidence="15" id="KW-0675">Receptor</keyword>
<feature type="domain" description="TonB-dependent receptor plug" evidence="14">
    <location>
        <begin position="48"/>
        <end position="149"/>
    </location>
</feature>
<keyword evidence="2 11" id="KW-0813">Transport</keyword>
<dbReference type="SUPFAM" id="SSF56935">
    <property type="entry name" value="Porins"/>
    <property type="match status" value="1"/>
</dbReference>
<keyword evidence="7" id="KW-0406">Ion transport</keyword>
<evidence type="ECO:0000259" key="13">
    <source>
        <dbReference type="Pfam" id="PF00593"/>
    </source>
</evidence>
<name>A0ABV2TUI3_9FLAO</name>
<keyword evidence="10 11" id="KW-0998">Cell outer membrane</keyword>
<evidence type="ECO:0000313" key="16">
    <source>
        <dbReference type="Proteomes" id="UP001549773"/>
    </source>
</evidence>
<comment type="similarity">
    <text evidence="11 12">Belongs to the TonB-dependent receptor family.</text>
</comment>
<proteinExistence type="inferred from homology"/>
<reference evidence="15 16" key="1">
    <citation type="submission" date="2024-07" db="EMBL/GenBank/DDBJ databases">
        <title>The genome sequence of type strain Sediminicola luteus GDMCC 1.2596T.</title>
        <authorList>
            <person name="Liu Y."/>
        </authorList>
    </citation>
    <scope>NUCLEOTIDE SEQUENCE [LARGE SCALE GENOMIC DNA]</scope>
    <source>
        <strain evidence="15 16">GDMCC 1.2596</strain>
    </source>
</reference>
<keyword evidence="6" id="KW-0408">Iron</keyword>
<evidence type="ECO:0000256" key="10">
    <source>
        <dbReference type="ARBA" id="ARBA00023237"/>
    </source>
</evidence>
<evidence type="ECO:0000313" key="15">
    <source>
        <dbReference type="EMBL" id="MET7028535.1"/>
    </source>
</evidence>
<evidence type="ECO:0000259" key="14">
    <source>
        <dbReference type="Pfam" id="PF07715"/>
    </source>
</evidence>
<gene>
    <name evidence="15" type="ORF">ABXZ32_03970</name>
</gene>
<evidence type="ECO:0000256" key="4">
    <source>
        <dbReference type="ARBA" id="ARBA00022496"/>
    </source>
</evidence>
<evidence type="ECO:0000256" key="9">
    <source>
        <dbReference type="ARBA" id="ARBA00023136"/>
    </source>
</evidence>
<sequence length="691" mass="77291">MNYKLLVPLVLLTQIILGQEIKKDSITQLEEVVISEKRVSNPIIGITATDIIGATTFENYSPLDIASSMNQISGVFLLSGALNTNRITIRGVGARTPYGTDKLRLYYNEIPITNGTGFSTIEAFDLENLGSIEVIKGPKGSAYGSNLGGAILLQSKTQKSDGSVLSNNFTVGSYELLKNNLDFSHRSGNMDLSLKYGHMETNGYRENSRFERDAVLLNTSYSINAQNKIELLVNYIDYTAQIPSSISKDAFDEDPKQAAFTWKQAKGFEANKYNLLGLTYSHAFSKKLKNATSIFYSYLDHYEPRPFNILDEFTNGFGLRTNFTGSFTIPTGETNYSFGSELYKDEYHWGTFENLYRDNNGNGSLKGDQISNNREFRRQLNIFGAITLPLSSKLLVQAGFNVNNTFYNFQDIFNSAEDNKSAERDFKPVFLPNLDVSYAFSDTHLLYANISKGFSNPSLEETLTPGGIINPDIAQETGNNYELGTNLFLAGKKLQLKVAIYQMDIKNLLVAQRVGEDQFIGKNAGKTKHRGLEVDANYRFKITPDLALHPFLSYTFNNHKFVDFVDGDEDYSGNPLTGVPKNKVNTGIQLKHSSGFYWNTTLQHIDEIPLDDATTLYSEAFTILNTRLGYKKEIARDFMIGVDLGINNISNVQYAQSVLINAVGFGGAAPRYYYPGNARNYYVSFQLSYKL</sequence>
<dbReference type="EMBL" id="JBEWYP010000002">
    <property type="protein sequence ID" value="MET7028535.1"/>
    <property type="molecule type" value="Genomic_DNA"/>
</dbReference>
<comment type="caution">
    <text evidence="15">The sequence shown here is derived from an EMBL/GenBank/DDBJ whole genome shotgun (WGS) entry which is preliminary data.</text>
</comment>
<protein>
    <submittedName>
        <fullName evidence="15">TonB-dependent receptor</fullName>
    </submittedName>
</protein>